<evidence type="ECO:0000313" key="4">
    <source>
        <dbReference type="Proteomes" id="UP000617531"/>
    </source>
</evidence>
<feature type="transmembrane region" description="Helical" evidence="2">
    <location>
        <begin position="93"/>
        <end position="114"/>
    </location>
</feature>
<feature type="region of interest" description="Disordered" evidence="1">
    <location>
        <begin position="1"/>
        <end position="54"/>
    </location>
</feature>
<name>A0A8J3GPA6_9MICO</name>
<keyword evidence="2" id="KW-0812">Transmembrane</keyword>
<feature type="transmembrane region" description="Helical" evidence="2">
    <location>
        <begin position="120"/>
        <end position="141"/>
    </location>
</feature>
<dbReference type="Pfam" id="PF11241">
    <property type="entry name" value="DUF3043"/>
    <property type="match status" value="1"/>
</dbReference>
<dbReference type="AlphaFoldDB" id="A0A8J3GPA6"/>
<keyword evidence="2" id="KW-1133">Transmembrane helix</keyword>
<proteinExistence type="predicted"/>
<keyword evidence="4" id="KW-1185">Reference proteome</keyword>
<dbReference type="InterPro" id="IPR021403">
    <property type="entry name" value="DUF3043"/>
</dbReference>
<evidence type="ECO:0008006" key="5">
    <source>
        <dbReference type="Google" id="ProtNLM"/>
    </source>
</evidence>
<keyword evidence="2" id="KW-0472">Membrane</keyword>
<organism evidence="3 4">
    <name type="scientific">Pseudolysinimonas yzui</name>
    <dbReference type="NCBI Taxonomy" id="2708254"/>
    <lineage>
        <taxon>Bacteria</taxon>
        <taxon>Bacillati</taxon>
        <taxon>Actinomycetota</taxon>
        <taxon>Actinomycetes</taxon>
        <taxon>Micrococcales</taxon>
        <taxon>Microbacteriaceae</taxon>
        <taxon>Pseudolysinimonas</taxon>
    </lineage>
</organism>
<evidence type="ECO:0000256" key="2">
    <source>
        <dbReference type="SAM" id="Phobius"/>
    </source>
</evidence>
<evidence type="ECO:0000313" key="3">
    <source>
        <dbReference type="EMBL" id="GHF10023.1"/>
    </source>
</evidence>
<dbReference type="Proteomes" id="UP000617531">
    <property type="component" value="Unassembled WGS sequence"/>
</dbReference>
<accession>A0A8J3GPA6</accession>
<gene>
    <name evidence="3" type="ORF">GCM10011600_08890</name>
</gene>
<sequence length="187" mass="21144">MAKTPSTPASPAVEPDPTPAGKGRATPTRKEREAAQRRPLVPKDRKLASQQNRAALATEREKARIGMAKGDERYLPIRDKGPQKRFVRDFVDARFSAGEILMPTLVLVILTWFVPQIADYAFLGFWAIFLFVVADCVVLGFQVTRRLAAKYGKDKVEKVRWYAAMRAIQMRFLRLPKPQVKRGAYPS</sequence>
<comment type="caution">
    <text evidence="3">The sequence shown here is derived from an EMBL/GenBank/DDBJ whole genome shotgun (WGS) entry which is preliminary data.</text>
</comment>
<reference evidence="3" key="1">
    <citation type="journal article" date="2014" name="Int. J. Syst. Evol. Microbiol.">
        <title>Complete genome sequence of Corynebacterium casei LMG S-19264T (=DSM 44701T), isolated from a smear-ripened cheese.</title>
        <authorList>
            <consortium name="US DOE Joint Genome Institute (JGI-PGF)"/>
            <person name="Walter F."/>
            <person name="Albersmeier A."/>
            <person name="Kalinowski J."/>
            <person name="Ruckert C."/>
        </authorList>
    </citation>
    <scope>NUCLEOTIDE SEQUENCE</scope>
    <source>
        <strain evidence="3">CGMCC 1.16548</strain>
    </source>
</reference>
<dbReference type="EMBL" id="BNAI01000001">
    <property type="protein sequence ID" value="GHF10023.1"/>
    <property type="molecule type" value="Genomic_DNA"/>
</dbReference>
<feature type="compositionally biased region" description="Basic and acidic residues" evidence="1">
    <location>
        <begin position="28"/>
        <end position="47"/>
    </location>
</feature>
<reference evidence="3" key="2">
    <citation type="submission" date="2020-09" db="EMBL/GenBank/DDBJ databases">
        <authorList>
            <person name="Sun Q."/>
            <person name="Zhou Y."/>
        </authorList>
    </citation>
    <scope>NUCLEOTIDE SEQUENCE</scope>
    <source>
        <strain evidence="3">CGMCC 1.16548</strain>
    </source>
</reference>
<protein>
    <recommendedName>
        <fullName evidence="5">DUF3043 domain-containing protein</fullName>
    </recommendedName>
</protein>
<dbReference type="RefSeq" id="WP_191282138.1">
    <property type="nucleotide sequence ID" value="NZ_BNAI01000001.1"/>
</dbReference>
<evidence type="ECO:0000256" key="1">
    <source>
        <dbReference type="SAM" id="MobiDB-lite"/>
    </source>
</evidence>